<name>A0A151ZIZ9_TIELA</name>
<dbReference type="InterPro" id="IPR032675">
    <property type="entry name" value="LRR_dom_sf"/>
</dbReference>
<dbReference type="GO" id="GO:0005634">
    <property type="term" value="C:nucleus"/>
    <property type="evidence" value="ECO:0007669"/>
    <property type="project" value="TreeGrafter"/>
</dbReference>
<feature type="region of interest" description="Disordered" evidence="4">
    <location>
        <begin position="585"/>
        <end position="609"/>
    </location>
</feature>
<dbReference type="GO" id="GO:0005096">
    <property type="term" value="F:GTPase activator activity"/>
    <property type="evidence" value="ECO:0007669"/>
    <property type="project" value="UniProtKB-KW"/>
</dbReference>
<sequence>MTNKGLYSIESILNNQCNNNCNNNNKKKIDNETIPNISITDSDDIQDKKCYNCIGSNSDSIHINQLPCLVLGHIFSQIFNGILPSHYYSNLSNVCRKWKLIMFKIVRKILLVEENYTSQTKKDVIESMVRVKDWFINAEFILSEFQRKSPVKEITLRIRLCDGEFTPLCHNLSECCSLIRLDLGLNTLGDTTAIQIANLLIKNSPVLELLNLEGNKITDEGMTEIAKALKFNQTLTKLNLSKNYFGPDSHVELVKSIMDHPALVHLEVKDTAVSSACSYYGELIKSSTSILEYLDMSGTCPGAHCKALFECLKANTHLKTLIFNNNNLFPHYLTFITDTVFLQKWFANTDAIHLEEVMLNNNELNDFGIYELSKIYQYPFRIRSVGLANNKLTFCGLSHLCFSLCKHKFLEKLDLSNNNLSDKAAPSLSYLFKNNSSLKEIHLRFCQLNGGMDDMCKSLEQNKTLTWLDLNCNRIDDKATYSLCQMLKVNCTLKTLSLGSNQISNASAEHLASCIKINNTITSMDLSNNHIDFQGALIIIDAMRFNHSILDINFFLTNIPRNPSLFLKKQPRDLNNNIHEIIRLNENNRLNSPPSPPFNNNNNNNSNGS</sequence>
<comment type="caution">
    <text evidence="5">The sequence shown here is derived from an EMBL/GenBank/DDBJ whole genome shotgun (WGS) entry which is preliminary data.</text>
</comment>
<keyword evidence="2" id="KW-0433">Leucine-rich repeat</keyword>
<dbReference type="Pfam" id="PF13516">
    <property type="entry name" value="LRR_6"/>
    <property type="match status" value="5"/>
</dbReference>
<dbReference type="PANTHER" id="PTHR24113:SF12">
    <property type="entry name" value="RAN GTPASE-ACTIVATING PROTEIN 1"/>
    <property type="match status" value="1"/>
</dbReference>
<dbReference type="GO" id="GO:0006913">
    <property type="term" value="P:nucleocytoplasmic transport"/>
    <property type="evidence" value="ECO:0007669"/>
    <property type="project" value="TreeGrafter"/>
</dbReference>
<dbReference type="GO" id="GO:0005829">
    <property type="term" value="C:cytosol"/>
    <property type="evidence" value="ECO:0007669"/>
    <property type="project" value="TreeGrafter"/>
</dbReference>
<accession>A0A151ZIZ9</accession>
<dbReference type="Pfam" id="PF00560">
    <property type="entry name" value="LRR_1"/>
    <property type="match status" value="1"/>
</dbReference>
<organism evidence="5 6">
    <name type="scientific">Tieghemostelium lacteum</name>
    <name type="common">Slime mold</name>
    <name type="synonym">Dictyostelium lacteum</name>
    <dbReference type="NCBI Taxonomy" id="361077"/>
    <lineage>
        <taxon>Eukaryota</taxon>
        <taxon>Amoebozoa</taxon>
        <taxon>Evosea</taxon>
        <taxon>Eumycetozoa</taxon>
        <taxon>Dictyostelia</taxon>
        <taxon>Dictyosteliales</taxon>
        <taxon>Raperosteliaceae</taxon>
        <taxon>Tieghemostelium</taxon>
    </lineage>
</organism>
<proteinExistence type="predicted"/>
<dbReference type="SUPFAM" id="SSF52047">
    <property type="entry name" value="RNI-like"/>
    <property type="match status" value="2"/>
</dbReference>
<keyword evidence="1" id="KW-0343">GTPase activation</keyword>
<evidence type="ECO:0000256" key="2">
    <source>
        <dbReference type="ARBA" id="ARBA00022614"/>
    </source>
</evidence>
<keyword evidence="6" id="KW-1185">Reference proteome</keyword>
<protein>
    <recommendedName>
        <fullName evidence="7">Leucine-rich repeat-containing protein (LRR)</fullName>
    </recommendedName>
</protein>
<reference evidence="5 6" key="1">
    <citation type="submission" date="2015-12" db="EMBL/GenBank/DDBJ databases">
        <title>Dictyostelia acquired genes for synthesis and detection of signals that induce cell-type specialization by lateral gene transfer from prokaryotes.</title>
        <authorList>
            <person name="Gloeckner G."/>
            <person name="Schaap P."/>
        </authorList>
    </citation>
    <scope>NUCLEOTIDE SEQUENCE [LARGE SCALE GENOMIC DNA]</scope>
    <source>
        <strain evidence="5 6">TK</strain>
    </source>
</reference>
<dbReference type="InterPro" id="IPR001611">
    <property type="entry name" value="Leu-rich_rpt"/>
</dbReference>
<dbReference type="OrthoDB" id="15784at2759"/>
<dbReference type="EMBL" id="LODT01000023">
    <property type="protein sequence ID" value="KYQ93978.1"/>
    <property type="molecule type" value="Genomic_DNA"/>
</dbReference>
<dbReference type="GO" id="GO:0031267">
    <property type="term" value="F:small GTPase binding"/>
    <property type="evidence" value="ECO:0007669"/>
    <property type="project" value="TreeGrafter"/>
</dbReference>
<evidence type="ECO:0000313" key="6">
    <source>
        <dbReference type="Proteomes" id="UP000076078"/>
    </source>
</evidence>
<dbReference type="Proteomes" id="UP000076078">
    <property type="component" value="Unassembled WGS sequence"/>
</dbReference>
<dbReference type="OMA" id="MLAHTIS"/>
<gene>
    <name evidence="5" type="ORF">DLAC_04871</name>
</gene>
<dbReference type="PANTHER" id="PTHR24113">
    <property type="entry name" value="RAN GTPASE-ACTIVATING PROTEIN 1"/>
    <property type="match status" value="1"/>
</dbReference>
<evidence type="ECO:0000256" key="4">
    <source>
        <dbReference type="SAM" id="MobiDB-lite"/>
    </source>
</evidence>
<dbReference type="GO" id="GO:0048471">
    <property type="term" value="C:perinuclear region of cytoplasm"/>
    <property type="evidence" value="ECO:0007669"/>
    <property type="project" value="TreeGrafter"/>
</dbReference>
<dbReference type="InterPro" id="IPR027038">
    <property type="entry name" value="RanGap"/>
</dbReference>
<dbReference type="Gene3D" id="3.80.10.10">
    <property type="entry name" value="Ribonuclease Inhibitor"/>
    <property type="match status" value="4"/>
</dbReference>
<evidence type="ECO:0000256" key="3">
    <source>
        <dbReference type="ARBA" id="ARBA00022737"/>
    </source>
</evidence>
<keyword evidence="3" id="KW-0677">Repeat</keyword>
<dbReference type="STRING" id="361077.A0A151ZIZ9"/>
<dbReference type="SMART" id="SM00368">
    <property type="entry name" value="LRR_RI"/>
    <property type="match status" value="9"/>
</dbReference>
<dbReference type="InParanoid" id="A0A151ZIZ9"/>
<evidence type="ECO:0000256" key="1">
    <source>
        <dbReference type="ARBA" id="ARBA00022468"/>
    </source>
</evidence>
<dbReference type="AlphaFoldDB" id="A0A151ZIZ9"/>
<evidence type="ECO:0000313" key="5">
    <source>
        <dbReference type="EMBL" id="KYQ93978.1"/>
    </source>
</evidence>
<evidence type="ECO:0008006" key="7">
    <source>
        <dbReference type="Google" id="ProtNLM"/>
    </source>
</evidence>